<keyword evidence="2 4" id="KW-0808">Transferase</keyword>
<gene>
    <name evidence="6" type="primary">eis2</name>
    <name evidence="6" type="ORF">SRIMR7_16675</name>
</gene>
<accession>A0ABY3Z106</accession>
<keyword evidence="7" id="KW-1185">Reference proteome</keyword>
<protein>
    <submittedName>
        <fullName evidence="6">Enhanced intracellular survival protein</fullName>
    </submittedName>
</protein>
<evidence type="ECO:0000256" key="4">
    <source>
        <dbReference type="HAMAP-Rule" id="MF_01812"/>
    </source>
</evidence>
<dbReference type="PROSITE" id="PS51186">
    <property type="entry name" value="GNAT"/>
    <property type="match status" value="1"/>
</dbReference>
<dbReference type="Gene3D" id="3.30.1050.10">
    <property type="entry name" value="SCP2 sterol-binding domain"/>
    <property type="match status" value="1"/>
</dbReference>
<dbReference type="Proteomes" id="UP000829494">
    <property type="component" value="Chromosome"/>
</dbReference>
<organism evidence="6 7">
    <name type="scientific">Streptomyces rimosus subsp. rimosus</name>
    <dbReference type="NCBI Taxonomy" id="132474"/>
    <lineage>
        <taxon>Bacteria</taxon>
        <taxon>Bacillati</taxon>
        <taxon>Actinomycetota</taxon>
        <taxon>Actinomycetes</taxon>
        <taxon>Kitasatosporales</taxon>
        <taxon>Streptomycetaceae</taxon>
        <taxon>Streptomyces</taxon>
    </lineage>
</organism>
<dbReference type="InterPro" id="IPR036527">
    <property type="entry name" value="SCP2_sterol-bd_dom_sf"/>
</dbReference>
<dbReference type="InterPro" id="IPR016181">
    <property type="entry name" value="Acyl_CoA_acyltransferase"/>
</dbReference>
<dbReference type="PANTHER" id="PTHR37817">
    <property type="entry name" value="N-ACETYLTRANSFERASE EIS"/>
    <property type="match status" value="1"/>
</dbReference>
<dbReference type="Pfam" id="PF17668">
    <property type="entry name" value="Acetyltransf_17"/>
    <property type="match status" value="1"/>
</dbReference>
<dbReference type="HAMAP" id="MF_01812">
    <property type="entry name" value="Eis"/>
    <property type="match status" value="1"/>
</dbReference>
<dbReference type="RefSeq" id="WP_003983041.1">
    <property type="nucleotide sequence ID" value="NZ_CP043497.1"/>
</dbReference>
<name>A0ABY3Z106_STRRM</name>
<feature type="active site" description="Proton acceptor; via carboxylate" evidence="4">
    <location>
        <position position="413"/>
    </location>
</feature>
<dbReference type="GeneID" id="66857108"/>
<dbReference type="InterPro" id="IPR022902">
    <property type="entry name" value="NAcTrfase_Eis"/>
</dbReference>
<dbReference type="SUPFAM" id="SSF55729">
    <property type="entry name" value="Acyl-CoA N-acyltransferases (Nat)"/>
    <property type="match status" value="1"/>
</dbReference>
<dbReference type="SUPFAM" id="SSF55718">
    <property type="entry name" value="SCP-like"/>
    <property type="match status" value="1"/>
</dbReference>
<evidence type="ECO:0000313" key="7">
    <source>
        <dbReference type="Proteomes" id="UP000829494"/>
    </source>
</evidence>
<dbReference type="InterPro" id="IPR000182">
    <property type="entry name" value="GNAT_dom"/>
</dbReference>
<dbReference type="PANTHER" id="PTHR37817:SF1">
    <property type="entry name" value="N-ACETYLTRANSFERASE EIS"/>
    <property type="match status" value="1"/>
</dbReference>
<proteinExistence type="inferred from homology"/>
<dbReference type="InterPro" id="IPR025559">
    <property type="entry name" value="Eis_dom"/>
</dbReference>
<reference evidence="6 7" key="1">
    <citation type="submission" date="2022-03" db="EMBL/GenBank/DDBJ databases">
        <title>Complete genome of Streptomyces rimosus ssp. rimosus R7 (=ATCC 10970).</title>
        <authorList>
            <person name="Beganovic S."/>
            <person name="Ruckert C."/>
            <person name="Busche T."/>
            <person name="Kalinowski J."/>
            <person name="Wittmann C."/>
        </authorList>
    </citation>
    <scope>NUCLEOTIDE SEQUENCE [LARGE SCALE GENOMIC DNA]</scope>
    <source>
        <strain evidence="6 7">R7</strain>
    </source>
</reference>
<comment type="caution">
    <text evidence="4">Lacks conserved residue(s) required for the propagation of feature annotation.</text>
</comment>
<keyword evidence="3 4" id="KW-0012">Acyltransferase</keyword>
<dbReference type="Pfam" id="PF13530">
    <property type="entry name" value="SCP2_2"/>
    <property type="match status" value="1"/>
</dbReference>
<evidence type="ECO:0000313" key="6">
    <source>
        <dbReference type="EMBL" id="UNZ03797.1"/>
    </source>
</evidence>
<dbReference type="Pfam" id="PF13527">
    <property type="entry name" value="Acetyltransf_9"/>
    <property type="match status" value="1"/>
</dbReference>
<dbReference type="InterPro" id="IPR041380">
    <property type="entry name" value="Acetyltransf_17"/>
</dbReference>
<comment type="similarity">
    <text evidence="1 4">Belongs to the acetyltransferase Eis family.</text>
</comment>
<feature type="domain" description="N-acetyltransferase" evidence="5">
    <location>
        <begin position="3"/>
        <end position="154"/>
    </location>
</feature>
<dbReference type="EMBL" id="CP094298">
    <property type="protein sequence ID" value="UNZ03797.1"/>
    <property type="molecule type" value="Genomic_DNA"/>
</dbReference>
<feature type="active site" description="Proton donor" evidence="4">
    <location>
        <position position="124"/>
    </location>
</feature>
<feature type="binding site" evidence="4">
    <location>
        <begin position="91"/>
        <end position="96"/>
    </location>
    <ligand>
        <name>acetyl-CoA</name>
        <dbReference type="ChEBI" id="CHEBI:57288"/>
    </ligand>
</feature>
<evidence type="ECO:0000256" key="2">
    <source>
        <dbReference type="ARBA" id="ARBA00022679"/>
    </source>
</evidence>
<dbReference type="InterPro" id="IPR051554">
    <property type="entry name" value="Acetyltransferase_Eis"/>
</dbReference>
<evidence type="ECO:0000259" key="5">
    <source>
        <dbReference type="PROSITE" id="PS51186"/>
    </source>
</evidence>
<dbReference type="Gene3D" id="3.40.630.30">
    <property type="match status" value="2"/>
</dbReference>
<dbReference type="NCBIfam" id="NF002367">
    <property type="entry name" value="PRK01346.1-4"/>
    <property type="match status" value="1"/>
</dbReference>
<evidence type="ECO:0000256" key="3">
    <source>
        <dbReference type="ARBA" id="ARBA00023315"/>
    </source>
</evidence>
<feature type="binding site" evidence="4">
    <location>
        <begin position="83"/>
        <end position="85"/>
    </location>
    <ligand>
        <name>acetyl-CoA</name>
        <dbReference type="ChEBI" id="CHEBI:57288"/>
    </ligand>
</feature>
<sequence length="413" mass="46039">MDIEVRTVGDDDLPEWMRAMEVGFLRAPEISEERIEYRRARYDPARSQGAYDNGRCVATFRSFAQELTVVGGAPVPADAVSNVTVSPTHRRRGLLSRMMANDLRAAKERGEALATLIAAEFPIYGRYGFGPATWTTEWHIDVARAGLDPRHAGPNCGGRIDFADAAGILEAGPALHDRFRARQPGAIDLSHDWWRELTGANPRPHNPAKDRFHALYRNASGEVEGLVSYRADDTWEHKLPQNTVTVDRLTALTPAAERALWRFLCSIDWVMHIKSGYRGPDDLLPYHLGDPRAARIEQHADYLWIRPLDVPHLLEARTYPAEGSLVLDIRDKAGLADGRYLLEATPQGATCTRTDRPAELTLDVADFAALYLGDESAVRLHALGRVTEERPGALATSDLLLHTARRPWCPDIF</sequence>
<comment type="subunit">
    <text evidence="4">Homohexamer; trimer of dimers.</text>
</comment>
<evidence type="ECO:0000256" key="1">
    <source>
        <dbReference type="ARBA" id="ARBA00009213"/>
    </source>
</evidence>